<dbReference type="SUPFAM" id="SSF51905">
    <property type="entry name" value="FAD/NAD(P)-binding domain"/>
    <property type="match status" value="1"/>
</dbReference>
<evidence type="ECO:0000256" key="4">
    <source>
        <dbReference type="ARBA" id="ARBA00023004"/>
    </source>
</evidence>
<sequence length="454" mass="49552">MKRREMIARMGALSVGLTAPHLSKGDTLKEPYKIQKRKIETDILVVGGGTAGAVAAIQAGRAGHKVTLLECQSQLGGTTTTSGVAFPGIFFAWGKQIISGIGWEMVQEAVALNGDTLPNFSIPHGRQHWTHQVRLNGPLYAIIIEQKCIEAGVDIRFYESPTKITSKNGYWYVETMGKGVHAEIKCKQIIDCSGNAYAASIAGFDLLREAETQPGTLMFTIGGYDLEQLDLELIKEAYEKAVQSGELVRSEFRGNIIGLLRTKGDNIQHIAEADSTTSELHTIANIRGRASLLKHLKFLKRLPGCENIRIIDMRTETGVRETYRIDGLYQVTHEDYVTGKVFHDALSYSYYPIDLHIIEHGVTPKHLSEGVVATVPLRALIPKNSRNFIVAGRCLSSDRLANSALRVQASCMGMGQAAGAAAALAIQQGKTPAEVPVEDIRKLLEQHGGLVPRA</sequence>
<comment type="caution">
    <text evidence="6">The sequence shown here is derived from an EMBL/GenBank/DDBJ whole genome shotgun (WGS) entry which is preliminary data.</text>
</comment>
<gene>
    <name evidence="6" type="ORF">ACFPFU_08310</name>
</gene>
<keyword evidence="7" id="KW-1185">Reference proteome</keyword>
<keyword evidence="2" id="KW-0479">Metal-binding</keyword>
<dbReference type="Gene3D" id="3.50.50.60">
    <property type="entry name" value="FAD/NAD(P)-binding domain"/>
    <property type="match status" value="1"/>
</dbReference>
<evidence type="ECO:0000256" key="1">
    <source>
        <dbReference type="ARBA" id="ARBA00022485"/>
    </source>
</evidence>
<dbReference type="InterPro" id="IPR036188">
    <property type="entry name" value="FAD/NAD-bd_sf"/>
</dbReference>
<name>A0ABV9SZG1_9BACT</name>
<protein>
    <submittedName>
        <fullName evidence="6">FAD-dependent oxidoreductase</fullName>
    </submittedName>
</protein>
<dbReference type="Pfam" id="PF12831">
    <property type="entry name" value="FAD_oxidored"/>
    <property type="match status" value="1"/>
</dbReference>
<evidence type="ECO:0000256" key="2">
    <source>
        <dbReference type="ARBA" id="ARBA00022723"/>
    </source>
</evidence>
<keyword evidence="1" id="KW-0004">4Fe-4S</keyword>
<proteinExistence type="predicted"/>
<accession>A0ABV9SZG1</accession>
<reference evidence="7" key="1">
    <citation type="journal article" date="2019" name="Int. J. Syst. Evol. Microbiol.">
        <title>The Global Catalogue of Microorganisms (GCM) 10K type strain sequencing project: providing services to taxonomists for standard genome sequencing and annotation.</title>
        <authorList>
            <consortium name="The Broad Institute Genomics Platform"/>
            <consortium name="The Broad Institute Genome Sequencing Center for Infectious Disease"/>
            <person name="Wu L."/>
            <person name="Ma J."/>
        </authorList>
    </citation>
    <scope>NUCLEOTIDE SEQUENCE [LARGE SCALE GENOMIC DNA]</scope>
    <source>
        <strain evidence="7">CGMCC 4.7466</strain>
    </source>
</reference>
<dbReference type="PANTHER" id="PTHR43498:SF1">
    <property type="entry name" value="COB--COM HETERODISULFIDE REDUCTASE IRON-SULFUR SUBUNIT A"/>
    <property type="match status" value="1"/>
</dbReference>
<evidence type="ECO:0000313" key="7">
    <source>
        <dbReference type="Proteomes" id="UP001595818"/>
    </source>
</evidence>
<evidence type="ECO:0000256" key="5">
    <source>
        <dbReference type="ARBA" id="ARBA00023014"/>
    </source>
</evidence>
<keyword evidence="3" id="KW-0560">Oxidoreductase</keyword>
<evidence type="ECO:0000256" key="3">
    <source>
        <dbReference type="ARBA" id="ARBA00023002"/>
    </source>
</evidence>
<keyword evidence="5" id="KW-0411">Iron-sulfur</keyword>
<dbReference type="RefSeq" id="WP_377063395.1">
    <property type="nucleotide sequence ID" value="NZ_JBHSJJ010000004.1"/>
</dbReference>
<keyword evidence="4" id="KW-0408">Iron</keyword>
<dbReference type="EMBL" id="JBHSJJ010000004">
    <property type="protein sequence ID" value="MFC4871686.1"/>
    <property type="molecule type" value="Genomic_DNA"/>
</dbReference>
<dbReference type="InterPro" id="IPR039650">
    <property type="entry name" value="HdrA-like"/>
</dbReference>
<evidence type="ECO:0000313" key="6">
    <source>
        <dbReference type="EMBL" id="MFC4871686.1"/>
    </source>
</evidence>
<organism evidence="6 7">
    <name type="scientific">Negadavirga shengliensis</name>
    <dbReference type="NCBI Taxonomy" id="1389218"/>
    <lineage>
        <taxon>Bacteria</taxon>
        <taxon>Pseudomonadati</taxon>
        <taxon>Bacteroidota</taxon>
        <taxon>Cytophagia</taxon>
        <taxon>Cytophagales</taxon>
        <taxon>Cyclobacteriaceae</taxon>
        <taxon>Negadavirga</taxon>
    </lineage>
</organism>
<dbReference type="Proteomes" id="UP001595818">
    <property type="component" value="Unassembled WGS sequence"/>
</dbReference>
<dbReference type="PANTHER" id="PTHR43498">
    <property type="entry name" value="FERREDOXIN:COB-COM HETERODISULFIDE REDUCTASE SUBUNIT A"/>
    <property type="match status" value="1"/>
</dbReference>